<dbReference type="EMBL" id="NPJF01000050">
    <property type="protein sequence ID" value="OYP54136.1"/>
    <property type="molecule type" value="Genomic_DNA"/>
</dbReference>
<evidence type="ECO:0000313" key="2">
    <source>
        <dbReference type="EMBL" id="OYP54136.1"/>
    </source>
</evidence>
<evidence type="ECO:0000256" key="1">
    <source>
        <dbReference type="SAM" id="Coils"/>
    </source>
</evidence>
<gene>
    <name evidence="2" type="ORF">CIK91_09950</name>
</gene>
<feature type="coiled-coil region" evidence="1">
    <location>
        <begin position="15"/>
        <end position="42"/>
    </location>
</feature>
<proteinExistence type="predicted"/>
<keyword evidence="1" id="KW-0175">Coiled coil</keyword>
<protein>
    <submittedName>
        <fullName evidence="2">Uncharacterized protein</fullName>
    </submittedName>
</protein>
<evidence type="ECO:0000313" key="3">
    <source>
        <dbReference type="Proteomes" id="UP000216189"/>
    </source>
</evidence>
<accession>A0ABX4EGQ0</accession>
<name>A0ABX4EGQ0_SEGBR</name>
<dbReference type="Proteomes" id="UP000216189">
    <property type="component" value="Unassembled WGS sequence"/>
</dbReference>
<comment type="caution">
    <text evidence="2">The sequence shown here is derived from an EMBL/GenBank/DDBJ whole genome shotgun (WGS) entry which is preliminary data.</text>
</comment>
<sequence length="213" mass="24085">MSRLGDLYKAMETLRKEGLSLNDDLERQVSELEEDIIKKEILPVVTETIEPALKQVQRELVLVVDYHPGLPISVSLSRKTNITELIDAKRLEADPEVEHKEFGSRKNKRTQIAPKTGLCIRRKDGSILQEHDAATTFTSAIIEAGLLKVRELDVKFCRINVVSTTKDKKYGHAQREAAPGLYVLTHSSTKDKKKILDKINTALKMGWKVEIVK</sequence>
<keyword evidence="3" id="KW-1185">Reference proteome</keyword>
<organism evidence="2 3">
    <name type="scientific">Segatella bryantii</name>
    <name type="common">Prevotella bryantii</name>
    <dbReference type="NCBI Taxonomy" id="77095"/>
    <lineage>
        <taxon>Bacteria</taxon>
        <taxon>Pseudomonadati</taxon>
        <taxon>Bacteroidota</taxon>
        <taxon>Bacteroidia</taxon>
        <taxon>Bacteroidales</taxon>
        <taxon>Prevotellaceae</taxon>
        <taxon>Segatella</taxon>
    </lineage>
</organism>
<reference evidence="2 3" key="1">
    <citation type="submission" date="2017-08" db="EMBL/GenBank/DDBJ databases">
        <title>Comparative genomics of non-oral Prevotella species.</title>
        <authorList>
            <person name="Accetto T."/>
            <person name="Nograsek B."/>
            <person name="Avgustin G."/>
        </authorList>
    </citation>
    <scope>NUCLEOTIDE SEQUENCE [LARGE SCALE GENOMIC DNA]</scope>
    <source>
        <strain evidence="2 3">TC1-1</strain>
    </source>
</reference>